<gene>
    <name evidence="1" type="ORF">DR999_PMT12488</name>
</gene>
<evidence type="ECO:0000313" key="1">
    <source>
        <dbReference type="EMBL" id="TFK04878.1"/>
    </source>
</evidence>
<dbReference type="Proteomes" id="UP000297703">
    <property type="component" value="Unassembled WGS sequence"/>
</dbReference>
<reference evidence="1 2" key="1">
    <citation type="submission" date="2019-04" db="EMBL/GenBank/DDBJ databases">
        <title>Draft genome of the big-headed turtle Platysternon megacephalum.</title>
        <authorList>
            <person name="Gong S."/>
        </authorList>
    </citation>
    <scope>NUCLEOTIDE SEQUENCE [LARGE SCALE GENOMIC DNA]</scope>
    <source>
        <strain evidence="1">DO16091913</strain>
        <tissue evidence="1">Muscle</tissue>
    </source>
</reference>
<keyword evidence="1" id="KW-0675">Receptor</keyword>
<name>A0A4D9EA77_9SAUR</name>
<reference evidence="1 2" key="2">
    <citation type="submission" date="2019-04" db="EMBL/GenBank/DDBJ databases">
        <title>The genome sequence of big-headed turtle.</title>
        <authorList>
            <person name="Gong S."/>
        </authorList>
    </citation>
    <scope>NUCLEOTIDE SEQUENCE [LARGE SCALE GENOMIC DNA]</scope>
    <source>
        <strain evidence="1">DO16091913</strain>
        <tissue evidence="1">Muscle</tissue>
    </source>
</reference>
<comment type="caution">
    <text evidence="1">The sequence shown here is derived from an EMBL/GenBank/DDBJ whole genome shotgun (WGS) entry which is preliminary data.</text>
</comment>
<protein>
    <submittedName>
        <fullName evidence="1">Gamma-aminobutyric acid receptor-associated protein-like 2</fullName>
    </submittedName>
</protein>
<keyword evidence="2" id="KW-1185">Reference proteome</keyword>
<sequence length="99" mass="11234">MGCSLSSEGTEPVFSTLRLYIARGQVHGARVHLGCCLTPRKPYREREGECSQQYVVCHKSVTNCVKLDSFVTHLKCCHLRKARPEQLFCFVSSWDEINA</sequence>
<evidence type="ECO:0000313" key="2">
    <source>
        <dbReference type="Proteomes" id="UP000297703"/>
    </source>
</evidence>
<dbReference type="EMBL" id="QXTE01000125">
    <property type="protein sequence ID" value="TFK04878.1"/>
    <property type="molecule type" value="Genomic_DNA"/>
</dbReference>
<accession>A0A4D9EA77</accession>
<proteinExistence type="predicted"/>
<dbReference type="AlphaFoldDB" id="A0A4D9EA77"/>
<organism evidence="1 2">
    <name type="scientific">Platysternon megacephalum</name>
    <name type="common">big-headed turtle</name>
    <dbReference type="NCBI Taxonomy" id="55544"/>
    <lineage>
        <taxon>Eukaryota</taxon>
        <taxon>Metazoa</taxon>
        <taxon>Chordata</taxon>
        <taxon>Craniata</taxon>
        <taxon>Vertebrata</taxon>
        <taxon>Euteleostomi</taxon>
        <taxon>Archelosauria</taxon>
        <taxon>Testudinata</taxon>
        <taxon>Testudines</taxon>
        <taxon>Cryptodira</taxon>
        <taxon>Durocryptodira</taxon>
        <taxon>Testudinoidea</taxon>
        <taxon>Platysternidae</taxon>
        <taxon>Platysternon</taxon>
    </lineage>
</organism>